<organism evidence="2 3">
    <name type="scientific">Cherax quadricarinatus</name>
    <name type="common">Australian red claw crayfish</name>
    <dbReference type="NCBI Taxonomy" id="27406"/>
    <lineage>
        <taxon>Eukaryota</taxon>
        <taxon>Metazoa</taxon>
        <taxon>Ecdysozoa</taxon>
        <taxon>Arthropoda</taxon>
        <taxon>Crustacea</taxon>
        <taxon>Multicrustacea</taxon>
        <taxon>Malacostraca</taxon>
        <taxon>Eumalacostraca</taxon>
        <taxon>Eucarida</taxon>
        <taxon>Decapoda</taxon>
        <taxon>Pleocyemata</taxon>
        <taxon>Astacidea</taxon>
        <taxon>Parastacoidea</taxon>
        <taxon>Parastacidae</taxon>
        <taxon>Cherax</taxon>
    </lineage>
</organism>
<feature type="region of interest" description="Disordered" evidence="1">
    <location>
        <begin position="391"/>
        <end position="511"/>
    </location>
</feature>
<accession>A0AAW0XU09</accession>
<feature type="region of interest" description="Disordered" evidence="1">
    <location>
        <begin position="625"/>
        <end position="653"/>
    </location>
</feature>
<feature type="compositionally biased region" description="Basic and acidic residues" evidence="1">
    <location>
        <begin position="395"/>
        <end position="405"/>
    </location>
</feature>
<feature type="region of interest" description="Disordered" evidence="1">
    <location>
        <begin position="1683"/>
        <end position="1760"/>
    </location>
</feature>
<feature type="compositionally biased region" description="Polar residues" evidence="1">
    <location>
        <begin position="27"/>
        <end position="44"/>
    </location>
</feature>
<proteinExistence type="predicted"/>
<gene>
    <name evidence="2" type="ORF">OTU49_000927</name>
</gene>
<feature type="region of interest" description="Disordered" evidence="1">
    <location>
        <begin position="714"/>
        <end position="741"/>
    </location>
</feature>
<feature type="compositionally biased region" description="Basic and acidic residues" evidence="1">
    <location>
        <begin position="1390"/>
        <end position="1403"/>
    </location>
</feature>
<feature type="compositionally biased region" description="Basic and acidic residues" evidence="1">
    <location>
        <begin position="1432"/>
        <end position="1443"/>
    </location>
</feature>
<feature type="compositionally biased region" description="Polar residues" evidence="1">
    <location>
        <begin position="433"/>
        <end position="467"/>
    </location>
</feature>
<feature type="compositionally biased region" description="Basic and acidic residues" evidence="1">
    <location>
        <begin position="1471"/>
        <end position="1497"/>
    </location>
</feature>
<protein>
    <submittedName>
        <fullName evidence="2">Uncharacterized protein</fullName>
    </submittedName>
</protein>
<feature type="region of interest" description="Disordered" evidence="1">
    <location>
        <begin position="1"/>
        <end position="44"/>
    </location>
</feature>
<evidence type="ECO:0000313" key="2">
    <source>
        <dbReference type="EMBL" id="KAK8743949.1"/>
    </source>
</evidence>
<feature type="compositionally biased region" description="Low complexity" evidence="1">
    <location>
        <begin position="468"/>
        <end position="485"/>
    </location>
</feature>
<feature type="compositionally biased region" description="Basic and acidic residues" evidence="1">
    <location>
        <begin position="1413"/>
        <end position="1424"/>
    </location>
</feature>
<reference evidence="2 3" key="1">
    <citation type="journal article" date="2024" name="BMC Genomics">
        <title>Genome assembly of redclaw crayfish (Cherax quadricarinatus) provides insights into its immune adaptation and hypoxia tolerance.</title>
        <authorList>
            <person name="Liu Z."/>
            <person name="Zheng J."/>
            <person name="Li H."/>
            <person name="Fang K."/>
            <person name="Wang S."/>
            <person name="He J."/>
            <person name="Zhou D."/>
            <person name="Weng S."/>
            <person name="Chi M."/>
            <person name="Gu Z."/>
            <person name="He J."/>
            <person name="Li F."/>
            <person name="Wang M."/>
        </authorList>
    </citation>
    <scope>NUCLEOTIDE SEQUENCE [LARGE SCALE GENOMIC DNA]</scope>
    <source>
        <strain evidence="2">ZL_2023a</strain>
    </source>
</reference>
<feature type="compositionally biased region" description="Basic and acidic residues" evidence="1">
    <location>
        <begin position="10"/>
        <end position="20"/>
    </location>
</feature>
<comment type="caution">
    <text evidence="2">The sequence shown here is derived from an EMBL/GenBank/DDBJ whole genome shotgun (WGS) entry which is preliminary data.</text>
</comment>
<feature type="non-terminal residue" evidence="2">
    <location>
        <position position="1760"/>
    </location>
</feature>
<feature type="compositionally biased region" description="Basic residues" evidence="1">
    <location>
        <begin position="75"/>
        <end position="88"/>
    </location>
</feature>
<feature type="region of interest" description="Disordered" evidence="1">
    <location>
        <begin position="1351"/>
        <end position="1500"/>
    </location>
</feature>
<feature type="compositionally biased region" description="Polar residues" evidence="1">
    <location>
        <begin position="1701"/>
        <end position="1737"/>
    </location>
</feature>
<feature type="region of interest" description="Disordered" evidence="1">
    <location>
        <begin position="194"/>
        <end position="250"/>
    </location>
</feature>
<name>A0AAW0XU09_CHEQU</name>
<feature type="region of interest" description="Disordered" evidence="1">
    <location>
        <begin position="58"/>
        <end position="112"/>
    </location>
</feature>
<evidence type="ECO:0000313" key="3">
    <source>
        <dbReference type="Proteomes" id="UP001445076"/>
    </source>
</evidence>
<feature type="compositionally biased region" description="Basic and acidic residues" evidence="1">
    <location>
        <begin position="220"/>
        <end position="240"/>
    </location>
</feature>
<keyword evidence="3" id="KW-1185">Reference proteome</keyword>
<dbReference type="Proteomes" id="UP001445076">
    <property type="component" value="Unassembled WGS sequence"/>
</dbReference>
<evidence type="ECO:0000256" key="1">
    <source>
        <dbReference type="SAM" id="MobiDB-lite"/>
    </source>
</evidence>
<dbReference type="EMBL" id="JARKIK010000023">
    <property type="protein sequence ID" value="KAK8743949.1"/>
    <property type="molecule type" value="Genomic_DNA"/>
</dbReference>
<feature type="compositionally biased region" description="Polar residues" evidence="1">
    <location>
        <begin position="716"/>
        <end position="728"/>
    </location>
</feature>
<feature type="compositionally biased region" description="Basic residues" evidence="1">
    <location>
        <begin position="1444"/>
        <end position="1470"/>
    </location>
</feature>
<sequence>MPHIRSKTVGSEHLRRETSHLVRGRSTRQSIANATQNSHSSGSASEALITLSQVDNKQLKRPQALTDHSQDSSTKRLKTFHKPVHTRSSHVPVESKNGRESRVTSDQSKLQNENTVPCHELIARKTNASPRKLRLRNSESSDSKVLLTPTNTKTEGVILPSSRHREQVKIYQGLEAPPVSETVFCSTGFTRKTEARPENELGSLRNEVHSKQLSQAGKECASKESMLEDIHDSQNHETPPKRTLRSGLLTQDKGDKQDLLSSKHKQVIKKLVKECSELFISLRSKPKKPSVQNARNLLHKTASQSKGKTVFKNTTNKTKCTGASKQCTRQDGEKVTFGVSANSDDSECSILKTKEISFKDDHSESLGHKDDSASFKRSKSLSCKKSLEASAGAADNEKSSSKAYDHLQTQGHTDRETLAKSYVPGKYVEKSSPENASTSRRATRSWTENSKTCNRMSASSESSLENVTTKCTKNSSTISTKNSKTCNEDARVSTSTGTGKSGTNGGNTKLNKAKLDDRADIVKGQTVSESVMCKRSKIIQVPSFTSVDESVKTTKSIHSINSTTNGTGKPSQKIYSIKPNIRHSKNRRSKTEAKARIFTTINISRFVEMNIPNLVLKDDVKESTLTQADDKSRVDSDPTKLQNSKDSEKATLESRTAKVITKSHIRKFSTKLKKKSRAFELNDKSEALKTKGMNTDSFKAFVDAVKSVKANPDSVGYTTRSHVTTNPDSVGHITRPQVATSPESVGHITCSHATMSPDSVGLNTRSHAAMSPDNVGHNTRSHATSPDSVGHITRSHAAKAPLTTVSATKNLKTVRHTRVATTKFTTPVIGKAKYSKVILHVDSAKSRSSRSIERKFTSVCDTPEHTRQVGTKKFTNEKSNRCVTRSRTCIKKFVALKTKFVKSKADEVSKLTRKDAPAVKCDIKSNLIKSVLHTENDEINHAKFESCKRNVSNSKALSGTGVLKCSRSMTAELVTSESETSSVSSMMACSLTERDGSKTPLEKDSAMNSLESRRSEIRLDTDIEKTSVLGTDMVISTRSRANATSLVMSEVESVDSLSSVGGTAASIVTKTCNTKPNLMNVDSTYVSSAKPIETKCDTVNDSVTVPGNVNSSCFKKTSTKSSAGNYRKESVSLDIDTANDTDVCIVMPCNQTDSVNSTLVKTVSLPVTPHCLTRSSDAKPVIKDTNLAVNELVQDSAAEGSTKSSTGKCQKKLENISSISIDIDEILDAFTHEEFSGETPVSGSNDTCLLTFSNQTDSVNYTPCKTEAALPVTPQVDAPEPLTKSTVAESRITEDADSVNFIVSKATALPVAVRKTEEDTFEVTKSKNNMQDKLINEAAKCLINDEKLRHTMEKPGHSLSPETACPKSSRPRGDSVTCPGTSADFAKSATIRDDKISAGRSSDKINSSGMRADPSKLTRTETGLRKSARVRTNSEKSLIERNSSKKSPRKRNNSGKSPRKRNNSGKSPRKRNSEKSPRERNNSGKSSRERRDSEKSPIKRCKSAISCGKPDCVKSLRHNTRSKKSGDGNCCLCTKEVGVKSPGKTANITKVGSDLLTCAATGDAEFNSSFTTKWISSTNDATMFHVGHEPRFSKSDAEEIGASDFIDSVKFSPDNTDFVKDGSETNIDITSSSRELNEQATIAGDEGCAPTTKPGEAGVSTVSKKEAACSVSAAKIQEVVVTPAAKAGETGTTPAAKAGETGTTPVAKTGETGTTPVAKTGETGTTPVAKTGETGTSPAAKAGETGTTPAAKAGETGTTP</sequence>